<sequence>MDIIWGILYYPIKCANTIVSYLLCKSENTENTVTANDTTNMDVDALEQYKCLMKKATENENENEKEKENEDGTEFQVENNNEQNIMQTNDNVIQTNENIVQTSENIMQANDDVIQTNENIVQRCFFDKNIIRRYNNNKTYYNENNVQYHDNVMQYNENISAIIN</sequence>
<protein>
    <submittedName>
        <fullName evidence="1">Uncharacterized protein</fullName>
    </submittedName>
</protein>
<gene>
    <name evidence="1" type="ORF">BMW23_0617</name>
</gene>
<name>A0A2H4UUQ5_9VIRU</name>
<evidence type="ECO:0000313" key="1">
    <source>
        <dbReference type="EMBL" id="ATZ80663.1"/>
    </source>
</evidence>
<accession>A0A2H4UUQ5</accession>
<dbReference type="EMBL" id="MF782455">
    <property type="protein sequence ID" value="ATZ80663.1"/>
    <property type="molecule type" value="Genomic_DNA"/>
</dbReference>
<keyword evidence="2" id="KW-1185">Reference proteome</keyword>
<organism evidence="1">
    <name type="scientific">Bodo saltans virus</name>
    <dbReference type="NCBI Taxonomy" id="2024608"/>
    <lineage>
        <taxon>Viruses</taxon>
        <taxon>Varidnaviria</taxon>
        <taxon>Bamfordvirae</taxon>
        <taxon>Nucleocytoviricota</taxon>
        <taxon>Megaviricetes</taxon>
        <taxon>Imitervirales</taxon>
        <taxon>Mimiviridae</taxon>
        <taxon>Klosneuvirinae</taxon>
        <taxon>Theiavirus</taxon>
        <taxon>Theiavirus salishense</taxon>
    </lineage>
</organism>
<proteinExistence type="predicted"/>
<reference evidence="1" key="1">
    <citation type="journal article" date="2017" name="Elife">
        <title>The kinetoplastid-infecting Bodo saltans virus (BsV), a window into the most abundant giant viruses in the sea.</title>
        <authorList>
            <person name="Deeg C.M."/>
            <person name="Chow C.-E.T."/>
            <person name="Suttle C.A."/>
        </authorList>
    </citation>
    <scope>NUCLEOTIDE SEQUENCE</scope>
    <source>
        <strain evidence="1">NG1</strain>
    </source>
</reference>
<evidence type="ECO:0000313" key="2">
    <source>
        <dbReference type="Proteomes" id="UP000240325"/>
    </source>
</evidence>
<dbReference type="Proteomes" id="UP000240325">
    <property type="component" value="Segment"/>
</dbReference>